<name>A0A1S9UH69_BACCE</name>
<dbReference type="AlphaFoldDB" id="A0A1S9UH69"/>
<protein>
    <submittedName>
        <fullName evidence="2">XoxI protein</fullName>
    </submittedName>
</protein>
<feature type="chain" id="PRO_5013159714" evidence="1">
    <location>
        <begin position="28"/>
        <end position="157"/>
    </location>
</feature>
<evidence type="ECO:0000256" key="1">
    <source>
        <dbReference type="SAM" id="SignalP"/>
    </source>
</evidence>
<gene>
    <name evidence="2" type="ORF">BW892_23055</name>
</gene>
<evidence type="ECO:0000313" key="2">
    <source>
        <dbReference type="EMBL" id="OOR21592.1"/>
    </source>
</evidence>
<comment type="caution">
    <text evidence="2">The sequence shown here is derived from an EMBL/GenBank/DDBJ whole genome shotgun (WGS) entry which is preliminary data.</text>
</comment>
<dbReference type="RefSeq" id="WP_078181671.1">
    <property type="nucleotide sequence ID" value="NZ_MUAL01000072.1"/>
</dbReference>
<dbReference type="Proteomes" id="UP000191124">
    <property type="component" value="Unassembled WGS sequence"/>
</dbReference>
<reference evidence="2 3" key="1">
    <citation type="submission" date="2017-01" db="EMBL/GenBank/DDBJ databases">
        <title>Bacillus cereus isolates.</title>
        <authorList>
            <person name="Beno S.M."/>
        </authorList>
    </citation>
    <scope>NUCLEOTIDE SEQUENCE [LARGE SCALE GENOMIC DNA]</scope>
    <source>
        <strain evidence="2 3">FSL M7-1219</strain>
    </source>
</reference>
<dbReference type="EMBL" id="MUAL01000072">
    <property type="protein sequence ID" value="OOR21592.1"/>
    <property type="molecule type" value="Genomic_DNA"/>
</dbReference>
<evidence type="ECO:0000313" key="3">
    <source>
        <dbReference type="Proteomes" id="UP000191124"/>
    </source>
</evidence>
<accession>A0A1S9UH69</accession>
<proteinExistence type="predicted"/>
<organism evidence="2 3">
    <name type="scientific">Bacillus cereus</name>
    <dbReference type="NCBI Taxonomy" id="1396"/>
    <lineage>
        <taxon>Bacteria</taxon>
        <taxon>Bacillati</taxon>
        <taxon>Bacillota</taxon>
        <taxon>Bacilli</taxon>
        <taxon>Bacillales</taxon>
        <taxon>Bacillaceae</taxon>
        <taxon>Bacillus</taxon>
        <taxon>Bacillus cereus group</taxon>
    </lineage>
</organism>
<keyword evidence="1" id="KW-0732">Signal</keyword>
<sequence>MNFKKPLITAALGLSVVCFGVTSNASAEELNKDTQPVLVDSDTVQRLKSSNNPGLNTLAAPSNSSTVNVYTQFLGNPYAIARSKSTTTEDYIYAKCRAVKKDGTVINTRSDSKNRSSYVEATATNTSTYYGSDYAIGNHTYKLSGYNDVNHETRAYW</sequence>
<feature type="signal peptide" evidence="1">
    <location>
        <begin position="1"/>
        <end position="27"/>
    </location>
</feature>